<reference evidence="2 3" key="1">
    <citation type="submission" date="2014-11" db="EMBL/GenBank/DDBJ databases">
        <title>Genome sequence of Flavihumibacter solisilvae 3-3.</title>
        <authorList>
            <person name="Zhou G."/>
            <person name="Li M."/>
            <person name="Wang G."/>
        </authorList>
    </citation>
    <scope>NUCLEOTIDE SEQUENCE [LARGE SCALE GENOMIC DNA]</scope>
    <source>
        <strain evidence="2 3">3-3</strain>
    </source>
</reference>
<dbReference type="SUPFAM" id="SSF53187">
    <property type="entry name" value="Zn-dependent exopeptidases"/>
    <property type="match status" value="1"/>
</dbReference>
<feature type="domain" description="Peptidase M14" evidence="1">
    <location>
        <begin position="29"/>
        <end position="157"/>
    </location>
</feature>
<dbReference type="Pfam" id="PF00246">
    <property type="entry name" value="Peptidase_M14"/>
    <property type="match status" value="1"/>
</dbReference>
<dbReference type="GO" id="GO:0004181">
    <property type="term" value="F:metallocarboxypeptidase activity"/>
    <property type="evidence" value="ECO:0007669"/>
    <property type="project" value="InterPro"/>
</dbReference>
<dbReference type="Proteomes" id="UP000031408">
    <property type="component" value="Unassembled WGS sequence"/>
</dbReference>
<dbReference type="EMBL" id="JSVC01000005">
    <property type="protein sequence ID" value="KIC95729.1"/>
    <property type="molecule type" value="Genomic_DNA"/>
</dbReference>
<comment type="caution">
    <text evidence="2">The sequence shown here is derived from an EMBL/GenBank/DDBJ whole genome shotgun (WGS) entry which is preliminary data.</text>
</comment>
<dbReference type="AlphaFoldDB" id="A0A0C1IZ07"/>
<evidence type="ECO:0000313" key="3">
    <source>
        <dbReference type="Proteomes" id="UP000031408"/>
    </source>
</evidence>
<dbReference type="GO" id="GO:0008270">
    <property type="term" value="F:zinc ion binding"/>
    <property type="evidence" value="ECO:0007669"/>
    <property type="project" value="InterPro"/>
</dbReference>
<dbReference type="CDD" id="cd06241">
    <property type="entry name" value="M14-like"/>
    <property type="match status" value="1"/>
</dbReference>
<proteinExistence type="predicted"/>
<protein>
    <recommendedName>
        <fullName evidence="1">Peptidase M14 domain-containing protein</fullName>
    </recommendedName>
</protein>
<accession>A0A0C1IZ07</accession>
<gene>
    <name evidence="2" type="ORF">OI18_04880</name>
</gene>
<dbReference type="STRING" id="1349421.OI18_04880"/>
<name>A0A0C1IZ07_9BACT</name>
<dbReference type="InterPro" id="IPR000834">
    <property type="entry name" value="Peptidase_M14"/>
</dbReference>
<sequence>MVTPLPKTVYELSGGVKTATYQEVISYYELLDKRSAQLSLVTMGPSDAGFPLHLALFSNDGKNDPALWHRSQKVVILVNNGIHPGEPDGIDASMLLLRDLVEGKKKLPDNVALAFIPVYNIGGALNRSNFYRVDQDGPEAFGSRGNSQNYDLNRDFIKCDTREARSFASLYRFLDPDIFVDNHVSNGADYQHIMTLIASQHNKLGGEMGQFMNREFEPGLYRLMKEKGYDLVPYVNAFSDTPESGWPEFLEGPRYSSGYASLWNSFAFVPETHMLKPYIKRVDATYALMECFVRFATENATQIKQLRKAAFNGQQTAESLPLQWEHDKNSFTELTFKGFEAGRKPSGVSGQPRLYYDRSKPFEKKVKFYNTYKASVYANRPEAYVIPQGWWKVIDLLAANKIHMSQLSRDTTIEVESYRIEDYKTSPRAFEGHHLNSAVKISKHIQQRQFRKGDWLIPMNQPGNRFLMEVLEPEAMDAYFCWNFFDPILGQKEGYSSYVFEDTAEKYLADHPDLKEKLKNKVAADTAFAKSGAQQLDFIYRNSPYYEPDHMQYPVYRIVK</sequence>
<evidence type="ECO:0000259" key="1">
    <source>
        <dbReference type="Pfam" id="PF00246"/>
    </source>
</evidence>
<dbReference type="GO" id="GO:0006508">
    <property type="term" value="P:proteolysis"/>
    <property type="evidence" value="ECO:0007669"/>
    <property type="project" value="InterPro"/>
</dbReference>
<organism evidence="2 3">
    <name type="scientific">Flavihumibacter solisilvae</name>
    <dbReference type="NCBI Taxonomy" id="1349421"/>
    <lineage>
        <taxon>Bacteria</taxon>
        <taxon>Pseudomonadati</taxon>
        <taxon>Bacteroidota</taxon>
        <taxon>Chitinophagia</taxon>
        <taxon>Chitinophagales</taxon>
        <taxon>Chitinophagaceae</taxon>
        <taxon>Flavihumibacter</taxon>
    </lineage>
</organism>
<keyword evidence="3" id="KW-1185">Reference proteome</keyword>
<dbReference type="Gene3D" id="3.40.630.10">
    <property type="entry name" value="Zn peptidases"/>
    <property type="match status" value="1"/>
</dbReference>
<evidence type="ECO:0000313" key="2">
    <source>
        <dbReference type="EMBL" id="KIC95729.1"/>
    </source>
</evidence>